<gene>
    <name evidence="1" type="ORF">BECKSD772F_GA0070984_11587</name>
</gene>
<evidence type="ECO:0000313" key="1">
    <source>
        <dbReference type="EMBL" id="VFK43840.1"/>
    </source>
</evidence>
<sequence length="109" mass="12520">MPILPKARIETILNSVQGFRGGSEPLFSDAENGRKLSFFQKGDLVGIGYLRLTPGGIPRTLPSSGHEHKSERFAFGYVLYWLAHSNRFQTGCSLRERWFFRDFYFVSEK</sequence>
<dbReference type="AlphaFoldDB" id="A0A450YQM3"/>
<dbReference type="EMBL" id="CAADFR010000158">
    <property type="protein sequence ID" value="VFK43840.1"/>
    <property type="molecule type" value="Genomic_DNA"/>
</dbReference>
<accession>A0A450YQM3</accession>
<protein>
    <submittedName>
        <fullName evidence="1">Uncharacterized protein</fullName>
    </submittedName>
</protein>
<name>A0A450YQM3_9GAMM</name>
<organism evidence="1">
    <name type="scientific">Candidatus Kentrum sp. SD</name>
    <dbReference type="NCBI Taxonomy" id="2126332"/>
    <lineage>
        <taxon>Bacteria</taxon>
        <taxon>Pseudomonadati</taxon>
        <taxon>Pseudomonadota</taxon>
        <taxon>Gammaproteobacteria</taxon>
        <taxon>Candidatus Kentrum</taxon>
    </lineage>
</organism>
<proteinExistence type="predicted"/>
<reference evidence="1" key="1">
    <citation type="submission" date="2019-02" db="EMBL/GenBank/DDBJ databases">
        <authorList>
            <person name="Gruber-Vodicka R. H."/>
            <person name="Seah K. B. B."/>
        </authorList>
    </citation>
    <scope>NUCLEOTIDE SEQUENCE</scope>
    <source>
        <strain evidence="1">BECK_S1321</strain>
    </source>
</reference>